<dbReference type="EMBL" id="LAZR01016168">
    <property type="protein sequence ID" value="KKM05655.1"/>
    <property type="molecule type" value="Genomic_DNA"/>
</dbReference>
<proteinExistence type="predicted"/>
<reference evidence="1" key="1">
    <citation type="journal article" date="2015" name="Nature">
        <title>Complex archaea that bridge the gap between prokaryotes and eukaryotes.</title>
        <authorList>
            <person name="Spang A."/>
            <person name="Saw J.H."/>
            <person name="Jorgensen S.L."/>
            <person name="Zaremba-Niedzwiedzka K."/>
            <person name="Martijn J."/>
            <person name="Lind A.E."/>
            <person name="van Eijk R."/>
            <person name="Schleper C."/>
            <person name="Guy L."/>
            <person name="Ettema T.J."/>
        </authorList>
    </citation>
    <scope>NUCLEOTIDE SEQUENCE</scope>
</reference>
<accession>A0A0F9H3R9</accession>
<protein>
    <submittedName>
        <fullName evidence="1">Uncharacterized protein</fullName>
    </submittedName>
</protein>
<dbReference type="AlphaFoldDB" id="A0A0F9H3R9"/>
<name>A0A0F9H3R9_9ZZZZ</name>
<comment type="caution">
    <text evidence="1">The sequence shown here is derived from an EMBL/GenBank/DDBJ whole genome shotgun (WGS) entry which is preliminary data.</text>
</comment>
<gene>
    <name evidence="1" type="ORF">LCGC14_1751840</name>
</gene>
<organism evidence="1">
    <name type="scientific">marine sediment metagenome</name>
    <dbReference type="NCBI Taxonomy" id="412755"/>
    <lineage>
        <taxon>unclassified sequences</taxon>
        <taxon>metagenomes</taxon>
        <taxon>ecological metagenomes</taxon>
    </lineage>
</organism>
<evidence type="ECO:0000313" key="1">
    <source>
        <dbReference type="EMBL" id="KKM05655.1"/>
    </source>
</evidence>
<sequence length="107" mass="12200">MTDKTREKIAEIILAVRQYLLNTEFAPEPLGEPVDPKKLTEYFPDAILAIPEIKEGQELLEKADRLVELDEDQSLPPALYHGGDAFTEEAVKNDMLHDHFRRVKVKG</sequence>